<keyword evidence="2" id="KW-1185">Reference proteome</keyword>
<organism evidence="1 2">
    <name type="scientific">Geodia barretti</name>
    <name type="common">Barrett's horny sponge</name>
    <dbReference type="NCBI Taxonomy" id="519541"/>
    <lineage>
        <taxon>Eukaryota</taxon>
        <taxon>Metazoa</taxon>
        <taxon>Porifera</taxon>
        <taxon>Demospongiae</taxon>
        <taxon>Heteroscleromorpha</taxon>
        <taxon>Tetractinellida</taxon>
        <taxon>Astrophorina</taxon>
        <taxon>Geodiidae</taxon>
        <taxon>Geodia</taxon>
    </lineage>
</organism>
<evidence type="ECO:0000313" key="1">
    <source>
        <dbReference type="EMBL" id="CAI8043725.1"/>
    </source>
</evidence>
<dbReference type="PRINTS" id="PR01210">
    <property type="entry name" value="GGTRANSPTASE"/>
</dbReference>
<dbReference type="InterPro" id="IPR043138">
    <property type="entry name" value="GGT_lsub"/>
</dbReference>
<proteinExistence type="predicted"/>
<dbReference type="Pfam" id="PF01019">
    <property type="entry name" value="G_glu_transpept"/>
    <property type="match status" value="1"/>
</dbReference>
<accession>A0AA35T8I1</accession>
<name>A0AA35T8I1_GEOBA</name>
<dbReference type="PANTHER" id="PTHR43881:SF1">
    <property type="entry name" value="GAMMA-GLUTAMYLTRANSPEPTIDASE (AFU_ORTHOLOGUE AFUA_4G13580)"/>
    <property type="match status" value="1"/>
</dbReference>
<comment type="caution">
    <text evidence="1">The sequence shown here is derived from an EMBL/GenBank/DDBJ whole genome shotgun (WGS) entry which is preliminary data.</text>
</comment>
<dbReference type="InterPro" id="IPR043137">
    <property type="entry name" value="GGT_ssub_C"/>
</dbReference>
<dbReference type="EMBL" id="CASHTH010003351">
    <property type="protein sequence ID" value="CAI8043725.1"/>
    <property type="molecule type" value="Genomic_DNA"/>
</dbReference>
<dbReference type="Gene3D" id="3.60.20.40">
    <property type="match status" value="1"/>
</dbReference>
<dbReference type="PANTHER" id="PTHR43881">
    <property type="entry name" value="GAMMA-GLUTAMYLTRANSPEPTIDASE (AFU_ORTHOLOGUE AFUA_4G13580)"/>
    <property type="match status" value="1"/>
</dbReference>
<keyword evidence="1" id="KW-0378">Hydrolase</keyword>
<dbReference type="Gene3D" id="1.10.246.130">
    <property type="match status" value="1"/>
</dbReference>
<dbReference type="InterPro" id="IPR052896">
    <property type="entry name" value="GGT-like_enzyme"/>
</dbReference>
<dbReference type="InterPro" id="IPR029055">
    <property type="entry name" value="Ntn_hydrolases_N"/>
</dbReference>
<gene>
    <name evidence="1" type="ORF">GBAR_LOCUS24254</name>
</gene>
<dbReference type="GO" id="GO:0016787">
    <property type="term" value="F:hydrolase activity"/>
    <property type="evidence" value="ECO:0007669"/>
    <property type="project" value="UniProtKB-KW"/>
</dbReference>
<sequence>MAATGHYLATAAAYRILEQGGNATDAGVAAGIVINVTLPQYTSFGGVAPIMVHDAARGETATIAGLGRWPKAASVDYFNANHGGVLPGGVLRTVTPSAADAWLSAIQLYGTMTFEQVVAPALELAEKGFPIPHSLHRALAREEDKFSNGSRDPRHWSATMEVFFPGGKALGTGDVAIQKDLANTFKRLVSAERSASGRGRVMGLQAARDLFYRGDMAHKMVEFNRAQGGLLSLEDMATFEAKLEPPVSIDYKGIEVFTCGPWCQGPTTIQALGILSGFDLQGMGHNSPDYLHTVIESLKLAFADRHSYYGDPDFVDVPMKGLLDPDYAAQRRQEIDSTRACPDMPRAGDPHAYQAYNGQNGNRAKPAHPEPVVGAAEPDTSYICVVDQWGNGFSATPSDGIGGAAVVPGLGFAMSTRGYQTWLDPDHPACLMPGKRPRLTPNPAMAFRDGKLWMPFGTPGGDVQCQSMTQLFLNVVEFGMDVQQAIEQPRVASWSFPDSGFPHGYTPAAMSAEGRIDPDTIRELERRGHVVEVWDDWTPRMGALNAITIDREKETLEVGADLRRDNYAMGR</sequence>
<protein>
    <submittedName>
        <fullName evidence="1">Glutathione hydrolase proenzyme</fullName>
    </submittedName>
</protein>
<dbReference type="Proteomes" id="UP001174909">
    <property type="component" value="Unassembled WGS sequence"/>
</dbReference>
<dbReference type="AlphaFoldDB" id="A0AA35T8I1"/>
<evidence type="ECO:0000313" key="2">
    <source>
        <dbReference type="Proteomes" id="UP001174909"/>
    </source>
</evidence>
<dbReference type="SUPFAM" id="SSF56235">
    <property type="entry name" value="N-terminal nucleophile aminohydrolases (Ntn hydrolases)"/>
    <property type="match status" value="1"/>
</dbReference>
<reference evidence="1" key="1">
    <citation type="submission" date="2023-03" db="EMBL/GenBank/DDBJ databases">
        <authorList>
            <person name="Steffen K."/>
            <person name="Cardenas P."/>
        </authorList>
    </citation>
    <scope>NUCLEOTIDE SEQUENCE</scope>
</reference>